<feature type="domain" description="Mannosylglycerate hydrolase MGH1-like glycoside hydrolase" evidence="4">
    <location>
        <begin position="123"/>
        <end position="428"/>
    </location>
</feature>
<dbReference type="Pfam" id="PF22422">
    <property type="entry name" value="MGH1-like_GH"/>
    <property type="match status" value="1"/>
</dbReference>
<keyword evidence="3" id="KW-0326">Glycosidase</keyword>
<evidence type="ECO:0000256" key="2">
    <source>
        <dbReference type="ARBA" id="ARBA00022801"/>
    </source>
</evidence>
<dbReference type="SUPFAM" id="SSF48208">
    <property type="entry name" value="Six-hairpin glycosidases"/>
    <property type="match status" value="1"/>
</dbReference>
<dbReference type="Gene3D" id="1.50.10.10">
    <property type="match status" value="1"/>
</dbReference>
<name>A0A8S5S2U5_9CAUD</name>
<dbReference type="GO" id="GO:0004573">
    <property type="term" value="F:Glc3Man9GlcNAc2 oligosaccharide glucosidase activity"/>
    <property type="evidence" value="ECO:0007669"/>
    <property type="project" value="InterPro"/>
</dbReference>
<dbReference type="InterPro" id="IPR012341">
    <property type="entry name" value="6hp_glycosidase-like_sf"/>
</dbReference>
<sequence length="540" mass="63125">MKRIDMKRMIVAAALLVCAAAPAAGQGLTSGPYELPYKNTYVKEVFVAENEYRTARPERIEPLPFEQAREILPAPVWEGHDREIEMYWHAWRIAVGNIRQPQEGSGFVSPYLDIAYNGNIFMWDMSFMMMYARYGYRYFPFQRSLDNFYAKQHPDGFICREIRADGSDCFERYDPTSTGPDLLPWVELAYYRQFGDIERLHRVFPALCAYAKWWRLNRTWPDGTYWSSGWGTGMDNMPRVKPEYNPIFSHGHMVWLDTNLQQMLVDESLLQIGFYIERWQEIEWMEDEMKHLKRYVNEYLWDEQTGFLHDRYGDGSLCPTKGIGAYWALQTDALDGERLDRLVAHLSDTTEFARPHRVPSLSADHAKYNPAGRYWQGGVWPGTNYMLIDGLWRKGYRELAREIAANHYASVFEVWKQTGTFWEYYAPERIEPGFMARKDFVGWTGLPPIALFIEYVLGIKSDYSEQRIEWDITHTEAHGIERYPFGPDGVVDLKVRRRRSASERPVVTVSTDVPFDLTVMWGDGESRTVRVEKSGEVKFD</sequence>
<proteinExistence type="inferred from homology"/>
<dbReference type="GO" id="GO:0009311">
    <property type="term" value="P:oligosaccharide metabolic process"/>
    <property type="evidence" value="ECO:0007669"/>
    <property type="project" value="InterPro"/>
</dbReference>
<dbReference type="InterPro" id="IPR008928">
    <property type="entry name" value="6-hairpin_glycosidase_sf"/>
</dbReference>
<dbReference type="InterPro" id="IPR054491">
    <property type="entry name" value="MGH1-like_GH"/>
</dbReference>
<evidence type="ECO:0000256" key="1">
    <source>
        <dbReference type="ARBA" id="ARBA00010833"/>
    </source>
</evidence>
<dbReference type="GO" id="GO:0006487">
    <property type="term" value="P:protein N-linked glycosylation"/>
    <property type="evidence" value="ECO:0007669"/>
    <property type="project" value="TreeGrafter"/>
</dbReference>
<keyword evidence="2" id="KW-0378">Hydrolase</keyword>
<protein>
    <submittedName>
        <fullName evidence="5">Glycogen debranching enzyme</fullName>
    </submittedName>
</protein>
<accession>A0A8S5S2U5</accession>
<organism evidence="5">
    <name type="scientific">Siphoviridae sp. ctBLh2</name>
    <dbReference type="NCBI Taxonomy" id="2827803"/>
    <lineage>
        <taxon>Viruses</taxon>
        <taxon>Duplodnaviria</taxon>
        <taxon>Heunggongvirae</taxon>
        <taxon>Uroviricota</taxon>
        <taxon>Caudoviricetes</taxon>
    </lineage>
</organism>
<dbReference type="EMBL" id="BK032514">
    <property type="protein sequence ID" value="DAF45232.1"/>
    <property type="molecule type" value="Genomic_DNA"/>
</dbReference>
<dbReference type="PANTHER" id="PTHR10412:SF11">
    <property type="entry name" value="MANNOSYL-OLIGOSACCHARIDE GLUCOSIDASE"/>
    <property type="match status" value="1"/>
</dbReference>
<comment type="similarity">
    <text evidence="1">Belongs to the glycosyl hydrolase 63 family.</text>
</comment>
<reference evidence="5" key="1">
    <citation type="journal article" date="2021" name="Proc. Natl. Acad. Sci. U.S.A.">
        <title>A Catalog of Tens of Thousands of Viruses from Human Metagenomes Reveals Hidden Associations with Chronic Diseases.</title>
        <authorList>
            <person name="Tisza M.J."/>
            <person name="Buck C.B."/>
        </authorList>
    </citation>
    <scope>NUCLEOTIDE SEQUENCE</scope>
    <source>
        <strain evidence="5">CtBLh2</strain>
    </source>
</reference>
<dbReference type="InterPro" id="IPR004888">
    <property type="entry name" value="Glycoside_hydrolase_63"/>
</dbReference>
<dbReference type="PANTHER" id="PTHR10412">
    <property type="entry name" value="MANNOSYL-OLIGOSACCHARIDE GLUCOSIDASE"/>
    <property type="match status" value="1"/>
</dbReference>
<evidence type="ECO:0000256" key="3">
    <source>
        <dbReference type="ARBA" id="ARBA00023295"/>
    </source>
</evidence>
<evidence type="ECO:0000313" key="5">
    <source>
        <dbReference type="EMBL" id="DAF45232.1"/>
    </source>
</evidence>
<evidence type="ECO:0000259" key="4">
    <source>
        <dbReference type="Pfam" id="PF22422"/>
    </source>
</evidence>